<name>A0A561UA62_9ACTN</name>
<dbReference type="Gene3D" id="1.25.40.10">
    <property type="entry name" value="Tetratricopeptide repeat domain"/>
    <property type="match status" value="1"/>
</dbReference>
<dbReference type="GO" id="GO:0043531">
    <property type="term" value="F:ADP binding"/>
    <property type="evidence" value="ECO:0007669"/>
    <property type="project" value="InterPro"/>
</dbReference>
<proteinExistence type="predicted"/>
<dbReference type="SUPFAM" id="SSF48452">
    <property type="entry name" value="TPR-like"/>
    <property type="match status" value="1"/>
</dbReference>
<gene>
    <name evidence="1" type="ORF">FHX73_1110</name>
</gene>
<dbReference type="EMBL" id="VIWT01000001">
    <property type="protein sequence ID" value="TWF96246.1"/>
    <property type="molecule type" value="Genomic_DNA"/>
</dbReference>
<organism evidence="1 2">
    <name type="scientific">Kitasatospora viridis</name>
    <dbReference type="NCBI Taxonomy" id="281105"/>
    <lineage>
        <taxon>Bacteria</taxon>
        <taxon>Bacillati</taxon>
        <taxon>Actinomycetota</taxon>
        <taxon>Actinomycetes</taxon>
        <taxon>Kitasatosporales</taxon>
        <taxon>Streptomycetaceae</taxon>
        <taxon>Kitasatospora</taxon>
    </lineage>
</organism>
<dbReference type="RefSeq" id="WP_246213270.1">
    <property type="nucleotide sequence ID" value="NZ_BAAAMZ010000020.1"/>
</dbReference>
<dbReference type="PANTHER" id="PTHR47691:SF3">
    <property type="entry name" value="HTH-TYPE TRANSCRIPTIONAL REGULATOR RV0890C-RELATED"/>
    <property type="match status" value="1"/>
</dbReference>
<accession>A0A561UA62</accession>
<dbReference type="PRINTS" id="PR00364">
    <property type="entry name" value="DISEASERSIST"/>
</dbReference>
<keyword evidence="2" id="KW-1185">Reference proteome</keyword>
<comment type="caution">
    <text evidence="1">The sequence shown here is derived from an EMBL/GenBank/DDBJ whole genome shotgun (WGS) entry which is preliminary data.</text>
</comment>
<dbReference type="InterPro" id="IPR027417">
    <property type="entry name" value="P-loop_NTPase"/>
</dbReference>
<protein>
    <submittedName>
        <fullName evidence="1">NB-ARC domain-containing protein</fullName>
    </submittedName>
</protein>
<evidence type="ECO:0000313" key="1">
    <source>
        <dbReference type="EMBL" id="TWF96246.1"/>
    </source>
</evidence>
<dbReference type="AlphaFoldDB" id="A0A561UA62"/>
<evidence type="ECO:0000313" key="2">
    <source>
        <dbReference type="Proteomes" id="UP000317940"/>
    </source>
</evidence>
<dbReference type="Proteomes" id="UP000317940">
    <property type="component" value="Unassembled WGS sequence"/>
</dbReference>
<reference evidence="1 2" key="1">
    <citation type="submission" date="2019-06" db="EMBL/GenBank/DDBJ databases">
        <title>Sequencing the genomes of 1000 actinobacteria strains.</title>
        <authorList>
            <person name="Klenk H.-P."/>
        </authorList>
    </citation>
    <scope>NUCLEOTIDE SEQUENCE [LARGE SCALE GENOMIC DNA]</scope>
    <source>
        <strain evidence="1 2">DSM 44826</strain>
    </source>
</reference>
<dbReference type="SUPFAM" id="SSF52540">
    <property type="entry name" value="P-loop containing nucleoside triphosphate hydrolases"/>
    <property type="match status" value="1"/>
</dbReference>
<dbReference type="PANTHER" id="PTHR47691">
    <property type="entry name" value="REGULATOR-RELATED"/>
    <property type="match status" value="1"/>
</dbReference>
<dbReference type="InterPro" id="IPR011990">
    <property type="entry name" value="TPR-like_helical_dom_sf"/>
</dbReference>
<dbReference type="Gene3D" id="3.40.50.300">
    <property type="entry name" value="P-loop containing nucleotide triphosphate hydrolases"/>
    <property type="match status" value="1"/>
</dbReference>
<sequence>MAEEIYNSTEDNHNNSLDGHVRVTGAVVQARDIQHVHVHQPAPAHRPFQVPPELRPFTDRTAELAAVRRAAGARGGQGGQGGQGGPLVVSLTGIGGIGKTALGFQLARTLGSEYPDGVLYLDLDDLRQDGTVEVADALGDLLDGLGVEPSWRQQSYAGRAKQYWSRTQGRRLLVIIDNVRFGSEATALLPASAHSLAVLTSQGGLHDLAGADLVELPVRPLAPEAAVELLRTLVTDNDTRLTAEPEAADALADSCGGLPAALTVAGHLVRRYPRRSLGRLVAELTADLRQKGIPMVEAVWDAGYQGLEPEAARLYRALPQHPAPVVTAPAAAALLGCPPQDAEDALELLLTAGLLEQDRDGDGYRLHPLLRGHAERRARQDDPAGEQGTAARRRLVHWYRRQAARADLLKAGPRLTFAELPPALDQVADVEFTDGSQALRWLEEHRHALYGCVRLAHESGWDADAAALCEPLWTHFLDYQHYADVTDAFRLGVAAADRAEHLPAMIRLRCQLARPLWEQERYEEAGEQLRQALGAAGGLGGSAADRKLRASAVEFGGLLELAQGRWAAAATAFEASLAEHREIGNQYGVLLQTHLLGKAAFGAGDHRGAVELFDRAHRMAVEQRRERMTARTGFELARSLRRVGRAEEAPPLVAAALAAARDRGASREEARVLAEAALLADDLGQAEEAARYRAEAQKLTLRHGGLTEHQD</sequence>